<proteinExistence type="predicted"/>
<accession>A0A8S9JAJ2</accession>
<dbReference type="EMBL" id="QGKW02001660">
    <property type="protein sequence ID" value="KAF2578769.1"/>
    <property type="molecule type" value="Genomic_DNA"/>
</dbReference>
<reference evidence="1" key="1">
    <citation type="submission" date="2019-12" db="EMBL/GenBank/DDBJ databases">
        <title>Genome sequencing and annotation of Brassica cretica.</title>
        <authorList>
            <person name="Studholme D.J."/>
            <person name="Sarris P.F."/>
        </authorList>
    </citation>
    <scope>NUCLEOTIDE SEQUENCE</scope>
    <source>
        <strain evidence="1">PFS-001/15</strain>
        <tissue evidence="1">Leaf</tissue>
    </source>
</reference>
<evidence type="ECO:0000313" key="1">
    <source>
        <dbReference type="EMBL" id="KAF2578769.1"/>
    </source>
</evidence>
<comment type="caution">
    <text evidence="1">The sequence shown here is derived from an EMBL/GenBank/DDBJ whole genome shotgun (WGS) entry which is preliminary data.</text>
</comment>
<sequence>MTSIQIDCFNVLLRLKVKNRFITSCALLQLLVWIKVEQQCEVNSTLDRAIFIISQVFRPRIGDSWGGKVHGGWRRQGPWRLEDGSLVAAGGGKAHGCWKRGKAMEEAAAVFFFLGLDLV</sequence>
<dbReference type="AlphaFoldDB" id="A0A8S9JAJ2"/>
<name>A0A8S9JAJ2_BRACR</name>
<evidence type="ECO:0000313" key="2">
    <source>
        <dbReference type="Proteomes" id="UP000712281"/>
    </source>
</evidence>
<gene>
    <name evidence="1" type="ORF">F2Q68_00005732</name>
</gene>
<organism evidence="1 2">
    <name type="scientific">Brassica cretica</name>
    <name type="common">Mustard</name>
    <dbReference type="NCBI Taxonomy" id="69181"/>
    <lineage>
        <taxon>Eukaryota</taxon>
        <taxon>Viridiplantae</taxon>
        <taxon>Streptophyta</taxon>
        <taxon>Embryophyta</taxon>
        <taxon>Tracheophyta</taxon>
        <taxon>Spermatophyta</taxon>
        <taxon>Magnoliopsida</taxon>
        <taxon>eudicotyledons</taxon>
        <taxon>Gunneridae</taxon>
        <taxon>Pentapetalae</taxon>
        <taxon>rosids</taxon>
        <taxon>malvids</taxon>
        <taxon>Brassicales</taxon>
        <taxon>Brassicaceae</taxon>
        <taxon>Brassiceae</taxon>
        <taxon>Brassica</taxon>
    </lineage>
</organism>
<protein>
    <submittedName>
        <fullName evidence="1">Uncharacterized protein</fullName>
    </submittedName>
</protein>
<dbReference type="Proteomes" id="UP000712281">
    <property type="component" value="Unassembled WGS sequence"/>
</dbReference>